<proteinExistence type="inferred from homology"/>
<keyword evidence="5" id="KW-0472">Membrane</keyword>
<feature type="binding site" evidence="3">
    <location>
        <position position="108"/>
    </location>
    <ligand>
        <name>Cu cation</name>
        <dbReference type="ChEBI" id="CHEBI:23378"/>
    </ligand>
</feature>
<evidence type="ECO:0000256" key="3">
    <source>
        <dbReference type="PIRSR" id="PIRSR603782-1"/>
    </source>
</evidence>
<evidence type="ECO:0000259" key="6">
    <source>
        <dbReference type="PROSITE" id="PS51352"/>
    </source>
</evidence>
<dbReference type="Proteomes" id="UP000289792">
    <property type="component" value="Unassembled WGS sequence"/>
</dbReference>
<sequence length="252" mass="28745">MSKKTNYSYVGVSFIILLFGIYFVPKIIDRISNKDVVRDESRSEDINLNPKKRPGNLSDLQFIEINEVRKKVPEFSFTDQNGNTVSNKDYEGKVYVLEFFFTTCPSICPKMNANMVEIQNVFSNEKDFGIASFSITPHIDTPEVLKTYADSNGITSPNWHLMTGDVDEIYKLANEGFYLYTAKDESVDGGFEHSGNFALIDKNGFIRSRSDVQGSPIIYYNGMISEEEKVDEEGMEQQITWLKQDIAKLLKE</sequence>
<dbReference type="InterPro" id="IPR013766">
    <property type="entry name" value="Thioredoxin_domain"/>
</dbReference>
<dbReference type="InterPro" id="IPR003782">
    <property type="entry name" value="SCO1/SenC"/>
</dbReference>
<reference evidence="7 8" key="1">
    <citation type="submission" date="2019-01" db="EMBL/GenBank/DDBJ databases">
        <title>Genome sequence of the Antarctic species Gelidibacter gilvus ACAM 158(T).</title>
        <authorList>
            <person name="Bowman J.P."/>
        </authorList>
    </citation>
    <scope>NUCLEOTIDE SEQUENCE [LARGE SCALE GENOMIC DNA]</scope>
    <source>
        <strain evidence="7 8">IC158</strain>
    </source>
</reference>
<evidence type="ECO:0000256" key="5">
    <source>
        <dbReference type="SAM" id="Phobius"/>
    </source>
</evidence>
<evidence type="ECO:0000313" key="7">
    <source>
        <dbReference type="EMBL" id="RXJ52802.1"/>
    </source>
</evidence>
<dbReference type="CDD" id="cd02968">
    <property type="entry name" value="SCO"/>
    <property type="match status" value="1"/>
</dbReference>
<protein>
    <submittedName>
        <fullName evidence="7">SCO family protein</fullName>
    </submittedName>
</protein>
<name>A0A4Q0XKN6_9FLAO</name>
<dbReference type="OrthoDB" id="9811998at2"/>
<evidence type="ECO:0000313" key="8">
    <source>
        <dbReference type="Proteomes" id="UP000289792"/>
    </source>
</evidence>
<keyword evidence="5" id="KW-0812">Transmembrane</keyword>
<dbReference type="EMBL" id="SDDZ01000001">
    <property type="protein sequence ID" value="RXJ52802.1"/>
    <property type="molecule type" value="Genomic_DNA"/>
</dbReference>
<dbReference type="GO" id="GO:0046872">
    <property type="term" value="F:metal ion binding"/>
    <property type="evidence" value="ECO:0007669"/>
    <property type="project" value="UniProtKB-KW"/>
</dbReference>
<dbReference type="PROSITE" id="PS51352">
    <property type="entry name" value="THIOREDOXIN_2"/>
    <property type="match status" value="1"/>
</dbReference>
<feature type="disulfide bond" description="Redox-active" evidence="4">
    <location>
        <begin position="104"/>
        <end position="108"/>
    </location>
</feature>
<dbReference type="InterPro" id="IPR036249">
    <property type="entry name" value="Thioredoxin-like_sf"/>
</dbReference>
<evidence type="ECO:0000256" key="2">
    <source>
        <dbReference type="ARBA" id="ARBA00023008"/>
    </source>
</evidence>
<keyword evidence="3" id="KW-0479">Metal-binding</keyword>
<dbReference type="Pfam" id="PF02630">
    <property type="entry name" value="SCO1-SenC"/>
    <property type="match status" value="1"/>
</dbReference>
<comment type="caution">
    <text evidence="7">The sequence shown here is derived from an EMBL/GenBank/DDBJ whole genome shotgun (WGS) entry which is preliminary data.</text>
</comment>
<evidence type="ECO:0000256" key="1">
    <source>
        <dbReference type="ARBA" id="ARBA00010996"/>
    </source>
</evidence>
<keyword evidence="5" id="KW-1133">Transmembrane helix</keyword>
<feature type="binding site" evidence="3">
    <location>
        <position position="193"/>
    </location>
    <ligand>
        <name>Cu cation</name>
        <dbReference type="ChEBI" id="CHEBI:23378"/>
    </ligand>
</feature>
<organism evidence="7 8">
    <name type="scientific">Gelidibacter gilvus</name>
    <dbReference type="NCBI Taxonomy" id="59602"/>
    <lineage>
        <taxon>Bacteria</taxon>
        <taxon>Pseudomonadati</taxon>
        <taxon>Bacteroidota</taxon>
        <taxon>Flavobacteriia</taxon>
        <taxon>Flavobacteriales</taxon>
        <taxon>Flavobacteriaceae</taxon>
        <taxon>Gelidibacter</taxon>
    </lineage>
</organism>
<feature type="transmembrane region" description="Helical" evidence="5">
    <location>
        <begin position="6"/>
        <end position="24"/>
    </location>
</feature>
<feature type="domain" description="Thioredoxin" evidence="6">
    <location>
        <begin position="66"/>
        <end position="240"/>
    </location>
</feature>
<accession>A0A4Q0XKN6</accession>
<keyword evidence="2 3" id="KW-0186">Copper</keyword>
<dbReference type="Gene3D" id="3.40.30.10">
    <property type="entry name" value="Glutaredoxin"/>
    <property type="match status" value="1"/>
</dbReference>
<dbReference type="RefSeq" id="WP_129015936.1">
    <property type="nucleotide sequence ID" value="NZ_SDDZ01000001.1"/>
</dbReference>
<dbReference type="AlphaFoldDB" id="A0A4Q0XKN6"/>
<keyword evidence="8" id="KW-1185">Reference proteome</keyword>
<dbReference type="PANTHER" id="PTHR12151">
    <property type="entry name" value="ELECTRON TRANSPORT PROTIN SCO1/SENC FAMILY MEMBER"/>
    <property type="match status" value="1"/>
</dbReference>
<comment type="similarity">
    <text evidence="1">Belongs to the SCO1/2 family.</text>
</comment>
<dbReference type="PANTHER" id="PTHR12151:SF25">
    <property type="entry name" value="LINALOOL DEHYDRATASE_ISOMERASE DOMAIN-CONTAINING PROTEIN"/>
    <property type="match status" value="1"/>
</dbReference>
<dbReference type="SUPFAM" id="SSF52833">
    <property type="entry name" value="Thioredoxin-like"/>
    <property type="match status" value="1"/>
</dbReference>
<feature type="binding site" evidence="3">
    <location>
        <position position="104"/>
    </location>
    <ligand>
        <name>Cu cation</name>
        <dbReference type="ChEBI" id="CHEBI:23378"/>
    </ligand>
</feature>
<evidence type="ECO:0000256" key="4">
    <source>
        <dbReference type="PIRSR" id="PIRSR603782-2"/>
    </source>
</evidence>
<keyword evidence="4" id="KW-1015">Disulfide bond</keyword>
<gene>
    <name evidence="7" type="ORF">ESZ48_03690</name>
</gene>